<gene>
    <name evidence="10" type="ORF">Bathy01g06020</name>
</gene>
<dbReference type="eggNOG" id="KOG4599">
    <property type="taxonomic scope" value="Eukaryota"/>
</dbReference>
<dbReference type="PANTHER" id="PTHR28554:SF1">
    <property type="entry name" value="LARGE RIBOSOMAL SUBUNIT PROTEIN ML45"/>
    <property type="match status" value="1"/>
</dbReference>
<dbReference type="InterPro" id="IPR051975">
    <property type="entry name" value="mtLSU_mL45"/>
</dbReference>
<dbReference type="GO" id="GO:0005840">
    <property type="term" value="C:ribosome"/>
    <property type="evidence" value="ECO:0007669"/>
    <property type="project" value="UniProtKB-KW"/>
</dbReference>
<dbReference type="OrthoDB" id="19619at2759"/>
<comment type="subcellular location">
    <subcellularLocation>
        <location evidence="1">Mitochondrion</location>
    </subcellularLocation>
</comment>
<evidence type="ECO:0000256" key="5">
    <source>
        <dbReference type="ARBA" id="ARBA00023274"/>
    </source>
</evidence>
<keyword evidence="2" id="KW-0809">Transit peptide</keyword>
<dbReference type="GO" id="GO:1990904">
    <property type="term" value="C:ribonucleoprotein complex"/>
    <property type="evidence" value="ECO:0007669"/>
    <property type="project" value="UniProtKB-KW"/>
</dbReference>
<dbReference type="Proteomes" id="UP000198341">
    <property type="component" value="Chromosome 1"/>
</dbReference>
<evidence type="ECO:0000259" key="9">
    <source>
        <dbReference type="SMART" id="SM00978"/>
    </source>
</evidence>
<dbReference type="InterPro" id="IPR032710">
    <property type="entry name" value="NTF2-like_dom_sf"/>
</dbReference>
<dbReference type="SUPFAM" id="SSF54427">
    <property type="entry name" value="NTF2-like"/>
    <property type="match status" value="1"/>
</dbReference>
<dbReference type="InterPro" id="IPR007379">
    <property type="entry name" value="Tim44-like_dom"/>
</dbReference>
<evidence type="ECO:0000256" key="1">
    <source>
        <dbReference type="ARBA" id="ARBA00004173"/>
    </source>
</evidence>
<evidence type="ECO:0000313" key="11">
    <source>
        <dbReference type="Proteomes" id="UP000198341"/>
    </source>
</evidence>
<keyword evidence="4" id="KW-0496">Mitochondrion</keyword>
<dbReference type="Gene3D" id="3.10.450.240">
    <property type="match status" value="1"/>
</dbReference>
<evidence type="ECO:0000256" key="4">
    <source>
        <dbReference type="ARBA" id="ARBA00023128"/>
    </source>
</evidence>
<feature type="domain" description="Tim44-like" evidence="9">
    <location>
        <begin position="57"/>
        <end position="215"/>
    </location>
</feature>
<evidence type="ECO:0000313" key="10">
    <source>
        <dbReference type="EMBL" id="CCO14380.1"/>
    </source>
</evidence>
<dbReference type="RefSeq" id="XP_007515501.1">
    <property type="nucleotide sequence ID" value="XM_007515439.1"/>
</dbReference>
<dbReference type="KEGG" id="bpg:Bathy01g06020"/>
<name>K8EPP0_9CHLO</name>
<keyword evidence="3" id="KW-0689">Ribosomal protein</keyword>
<dbReference type="PANTHER" id="PTHR28554">
    <property type="entry name" value="39S RIBOSOMAL PROTEIN L45, MITOCHONDRIAL"/>
    <property type="match status" value="1"/>
</dbReference>
<comment type="similarity">
    <text evidence="6">Belongs to the mitochondrion-specific ribosomal protein mL45 family.</text>
</comment>
<evidence type="ECO:0000256" key="3">
    <source>
        <dbReference type="ARBA" id="ARBA00022980"/>
    </source>
</evidence>
<dbReference type="SMART" id="SM00978">
    <property type="entry name" value="Tim44"/>
    <property type="match status" value="1"/>
</dbReference>
<evidence type="ECO:0000256" key="7">
    <source>
        <dbReference type="ARBA" id="ARBA00039448"/>
    </source>
</evidence>
<organism evidence="10 11">
    <name type="scientific">Bathycoccus prasinos</name>
    <dbReference type="NCBI Taxonomy" id="41875"/>
    <lineage>
        <taxon>Eukaryota</taxon>
        <taxon>Viridiplantae</taxon>
        <taxon>Chlorophyta</taxon>
        <taxon>Mamiellophyceae</taxon>
        <taxon>Mamiellales</taxon>
        <taxon>Bathycoccaceae</taxon>
        <taxon>Bathycoccus</taxon>
    </lineage>
</organism>
<dbReference type="STRING" id="41875.K8EPP0"/>
<protein>
    <recommendedName>
        <fullName evidence="7">Large ribosomal subunit protein mL45</fullName>
    </recommendedName>
    <alternativeName>
        <fullName evidence="8">39S ribosomal protein L45, mitochondrial</fullName>
    </alternativeName>
</protein>
<evidence type="ECO:0000256" key="8">
    <source>
        <dbReference type="ARBA" id="ARBA00043031"/>
    </source>
</evidence>
<dbReference type="GO" id="GO:0005739">
    <property type="term" value="C:mitochondrion"/>
    <property type="evidence" value="ECO:0007669"/>
    <property type="project" value="UniProtKB-SubCell"/>
</dbReference>
<dbReference type="GeneID" id="19018337"/>
<dbReference type="AlphaFoldDB" id="K8EPP0"/>
<evidence type="ECO:0000256" key="6">
    <source>
        <dbReference type="ARBA" id="ARBA00038073"/>
    </source>
</evidence>
<keyword evidence="5" id="KW-0687">Ribonucleoprotein</keyword>
<reference evidence="10 11" key="1">
    <citation type="submission" date="2011-10" db="EMBL/GenBank/DDBJ databases">
        <authorList>
            <person name="Genoscope - CEA"/>
        </authorList>
    </citation>
    <scope>NUCLEOTIDE SEQUENCE [LARGE SCALE GENOMIC DNA]</scope>
    <source>
        <strain evidence="10 11">RCC 1105</strain>
    </source>
</reference>
<dbReference type="EMBL" id="FO082278">
    <property type="protein sequence ID" value="CCO14380.1"/>
    <property type="molecule type" value="Genomic_DNA"/>
</dbReference>
<evidence type="ECO:0000256" key="2">
    <source>
        <dbReference type="ARBA" id="ARBA00022946"/>
    </source>
</evidence>
<proteinExistence type="inferred from homology"/>
<keyword evidence="11" id="KW-1185">Reference proteome</keyword>
<sequence length="218" mass="24958">MAAKATSNNINFNPFQSSSNALAEPYRGRRKMPSSMTKIPRYLYDIGLNKAKDIYCTSKVTSAIKGFDLNMFKRDASILYEEISRAIANNNLSSCRRDVSDKVMQELKQEQKRRTKNGWSRIRWNLSEKGVENVSVVQGRMMATSQDLTNAFAQFTVRFESRQEFGAYDDNDRLVAGDSEEVGANLKVVDHWVFERGIGPIHKTNSRWRLCARLIVEE</sequence>
<dbReference type="Pfam" id="PF04280">
    <property type="entry name" value="Tim44"/>
    <property type="match status" value="1"/>
</dbReference>
<accession>K8EPP0</accession>